<keyword evidence="2" id="KW-1185">Reference proteome</keyword>
<accession>A0A9W8X2G2</accession>
<reference evidence="1" key="1">
    <citation type="submission" date="2022-10" db="EMBL/GenBank/DDBJ databases">
        <title>Tapping the CABI collections for fungal endophytes: first genome assemblies for Collariella, Neodidymelliopsis, Ascochyta clinopodiicola, Didymella pomorum, Didymosphaeria variabile, Neocosmospora piperis and Neocucurbitaria cava.</title>
        <authorList>
            <person name="Hill R."/>
        </authorList>
    </citation>
    <scope>NUCLEOTIDE SEQUENCE</scope>
    <source>
        <strain evidence="1">IMI 360193</strain>
    </source>
</reference>
<dbReference type="AlphaFoldDB" id="A0A9W8X2G2"/>
<name>A0A9W8X2G2_9PLEO</name>
<sequence>METLKRRLRWLEGFAGSDEYTAQDVGKERDWLREEIRILSDPGLREQQNRKDDRNLARRHIRGHFTDGMITMHPRMMYANLKNREKPSAIGRRFKFICSIPPSPEYPALDQIKESEWLAAEMEEFKERMLGKVLMV</sequence>
<evidence type="ECO:0000313" key="1">
    <source>
        <dbReference type="EMBL" id="KAJ4339219.1"/>
    </source>
</evidence>
<evidence type="ECO:0000313" key="2">
    <source>
        <dbReference type="Proteomes" id="UP001140562"/>
    </source>
</evidence>
<protein>
    <submittedName>
        <fullName evidence="1">Uncharacterized protein</fullName>
    </submittedName>
</protein>
<dbReference type="EMBL" id="JAPEUV010000024">
    <property type="protein sequence ID" value="KAJ4339219.1"/>
    <property type="molecule type" value="Genomic_DNA"/>
</dbReference>
<comment type="caution">
    <text evidence="1">The sequence shown here is derived from an EMBL/GenBank/DDBJ whole genome shotgun (WGS) entry which is preliminary data.</text>
</comment>
<proteinExistence type="predicted"/>
<gene>
    <name evidence="1" type="ORF">N0V87_003393</name>
</gene>
<dbReference type="Proteomes" id="UP001140562">
    <property type="component" value="Unassembled WGS sequence"/>
</dbReference>
<organism evidence="1 2">
    <name type="scientific">Didymella glomerata</name>
    <dbReference type="NCBI Taxonomy" id="749621"/>
    <lineage>
        <taxon>Eukaryota</taxon>
        <taxon>Fungi</taxon>
        <taxon>Dikarya</taxon>
        <taxon>Ascomycota</taxon>
        <taxon>Pezizomycotina</taxon>
        <taxon>Dothideomycetes</taxon>
        <taxon>Pleosporomycetidae</taxon>
        <taxon>Pleosporales</taxon>
        <taxon>Pleosporineae</taxon>
        <taxon>Didymellaceae</taxon>
        <taxon>Didymella</taxon>
    </lineage>
</organism>